<dbReference type="AlphaFoldDB" id="A0A9W7C2H6"/>
<feature type="transmembrane region" description="Helical" evidence="1">
    <location>
        <begin position="205"/>
        <end position="229"/>
    </location>
</feature>
<keyword evidence="1" id="KW-0812">Transmembrane</keyword>
<feature type="transmembrane region" description="Helical" evidence="1">
    <location>
        <begin position="129"/>
        <end position="150"/>
    </location>
</feature>
<keyword evidence="1" id="KW-1133">Transmembrane helix</keyword>
<evidence type="ECO:0000313" key="2">
    <source>
        <dbReference type="EMBL" id="GMI00747.1"/>
    </source>
</evidence>
<protein>
    <submittedName>
        <fullName evidence="2">Uncharacterized protein</fullName>
    </submittedName>
</protein>
<accession>A0A9W7C2H6</accession>
<evidence type="ECO:0000256" key="1">
    <source>
        <dbReference type="SAM" id="Phobius"/>
    </source>
</evidence>
<gene>
    <name evidence="2" type="ORF">TrVE_jg11105</name>
</gene>
<organism evidence="2 3">
    <name type="scientific">Triparma verrucosa</name>
    <dbReference type="NCBI Taxonomy" id="1606542"/>
    <lineage>
        <taxon>Eukaryota</taxon>
        <taxon>Sar</taxon>
        <taxon>Stramenopiles</taxon>
        <taxon>Ochrophyta</taxon>
        <taxon>Bolidophyceae</taxon>
        <taxon>Parmales</taxon>
        <taxon>Triparmaceae</taxon>
        <taxon>Triparma</taxon>
    </lineage>
</organism>
<name>A0A9W7C2H6_9STRA</name>
<comment type="caution">
    <text evidence="2">The sequence shown here is derived from an EMBL/GenBank/DDBJ whole genome shotgun (WGS) entry which is preliminary data.</text>
</comment>
<feature type="transmembrane region" description="Helical" evidence="1">
    <location>
        <begin position="87"/>
        <end position="109"/>
    </location>
</feature>
<feature type="transmembrane region" description="Helical" evidence="1">
    <location>
        <begin position="171"/>
        <end position="193"/>
    </location>
</feature>
<keyword evidence="1" id="KW-0472">Membrane</keyword>
<evidence type="ECO:0000313" key="3">
    <source>
        <dbReference type="Proteomes" id="UP001165160"/>
    </source>
</evidence>
<proteinExistence type="predicted"/>
<feature type="transmembrane region" description="Helical" evidence="1">
    <location>
        <begin position="20"/>
        <end position="37"/>
    </location>
</feature>
<sequence>MLLATAANPKNFGSWKEKAYIVRSFLIFCASRFMYGLGLSRVEDDAAAKAGKESMTIAVFSLVLLPAYLVGAKLFSEFPDAKLSSVMLSIFQSAPSILGSLLYVSSSSFRCILNSDEEVGSIIDQCGNPIQPAFAVTGYLMIAWLLRYFVSPLTDTASQLSWKNVMDLRMSTMQFIQGFLFSTVTLLTLVIFANTNNNGAEYDDSLQLLMTVYGLVFSIFFTLIVWDVVMKQFLCKRTTATTTDDTRESDNSGAFGLHEVGLSNSGML</sequence>
<dbReference type="Proteomes" id="UP001165160">
    <property type="component" value="Unassembled WGS sequence"/>
</dbReference>
<feature type="transmembrane region" description="Helical" evidence="1">
    <location>
        <begin position="57"/>
        <end position="75"/>
    </location>
</feature>
<dbReference type="EMBL" id="BRXX01000251">
    <property type="protein sequence ID" value="GMI00747.1"/>
    <property type="molecule type" value="Genomic_DNA"/>
</dbReference>
<keyword evidence="3" id="KW-1185">Reference proteome</keyword>
<reference evidence="3" key="1">
    <citation type="journal article" date="2023" name="Commun. Biol.">
        <title>Genome analysis of Parmales, the sister group of diatoms, reveals the evolutionary specialization of diatoms from phago-mixotrophs to photoautotrophs.</title>
        <authorList>
            <person name="Ban H."/>
            <person name="Sato S."/>
            <person name="Yoshikawa S."/>
            <person name="Yamada K."/>
            <person name="Nakamura Y."/>
            <person name="Ichinomiya M."/>
            <person name="Sato N."/>
            <person name="Blanc-Mathieu R."/>
            <person name="Endo H."/>
            <person name="Kuwata A."/>
            <person name="Ogata H."/>
        </authorList>
    </citation>
    <scope>NUCLEOTIDE SEQUENCE [LARGE SCALE GENOMIC DNA]</scope>
    <source>
        <strain evidence="3">NIES 3699</strain>
    </source>
</reference>